<feature type="compositionally biased region" description="Basic and acidic residues" evidence="5">
    <location>
        <begin position="196"/>
        <end position="207"/>
    </location>
</feature>
<organism evidence="8 9">
    <name type="scientific">Aulographum hederae CBS 113979</name>
    <dbReference type="NCBI Taxonomy" id="1176131"/>
    <lineage>
        <taxon>Eukaryota</taxon>
        <taxon>Fungi</taxon>
        <taxon>Dikarya</taxon>
        <taxon>Ascomycota</taxon>
        <taxon>Pezizomycotina</taxon>
        <taxon>Dothideomycetes</taxon>
        <taxon>Pleosporomycetidae</taxon>
        <taxon>Aulographales</taxon>
        <taxon>Aulographaceae</taxon>
    </lineage>
</organism>
<dbReference type="InterPro" id="IPR012572">
    <property type="entry name" value="Mad3/Bub1_II"/>
</dbReference>
<feature type="compositionally biased region" description="Acidic residues" evidence="5">
    <location>
        <begin position="565"/>
        <end position="583"/>
    </location>
</feature>
<feature type="region of interest" description="Disordered" evidence="5">
    <location>
        <begin position="196"/>
        <end position="215"/>
    </location>
</feature>
<dbReference type="GO" id="GO:0032991">
    <property type="term" value="C:protein-containing complex"/>
    <property type="evidence" value="ECO:0007669"/>
    <property type="project" value="UniProtKB-ARBA"/>
</dbReference>
<dbReference type="Proteomes" id="UP000800041">
    <property type="component" value="Unassembled WGS sequence"/>
</dbReference>
<keyword evidence="2" id="KW-0158">Chromosome</keyword>
<dbReference type="EMBL" id="ML977147">
    <property type="protein sequence ID" value="KAF1988797.1"/>
    <property type="molecule type" value="Genomic_DNA"/>
</dbReference>
<feature type="domain" description="BUB1 N-terminal" evidence="7">
    <location>
        <begin position="57"/>
        <end position="216"/>
    </location>
</feature>
<dbReference type="GO" id="GO:0005634">
    <property type="term" value="C:nucleus"/>
    <property type="evidence" value="ECO:0007669"/>
    <property type="project" value="TreeGrafter"/>
</dbReference>
<keyword evidence="9" id="KW-1185">Reference proteome</keyword>
<dbReference type="Gene3D" id="1.25.40.430">
    <property type="match status" value="1"/>
</dbReference>
<dbReference type="PROSITE" id="PS51489">
    <property type="entry name" value="BUB1_N"/>
    <property type="match status" value="1"/>
</dbReference>
<feature type="region of interest" description="Disordered" evidence="5">
    <location>
        <begin position="665"/>
        <end position="690"/>
    </location>
</feature>
<dbReference type="Pfam" id="PF08171">
    <property type="entry name" value="Mad3_BUB1_II"/>
    <property type="match status" value="1"/>
</dbReference>
<feature type="compositionally biased region" description="Polar residues" evidence="5">
    <location>
        <begin position="954"/>
        <end position="965"/>
    </location>
</feature>
<dbReference type="Pfam" id="PF08311">
    <property type="entry name" value="Mad3_BUB1_I"/>
    <property type="match status" value="1"/>
</dbReference>
<evidence type="ECO:0000256" key="3">
    <source>
        <dbReference type="ARBA" id="ARBA00022838"/>
    </source>
</evidence>
<evidence type="ECO:0000259" key="6">
    <source>
        <dbReference type="PROSITE" id="PS50011"/>
    </source>
</evidence>
<dbReference type="OrthoDB" id="248495at2759"/>
<feature type="region of interest" description="Disordered" evidence="5">
    <location>
        <begin position="562"/>
        <end position="607"/>
    </location>
</feature>
<feature type="region of interest" description="Disordered" evidence="5">
    <location>
        <begin position="394"/>
        <end position="453"/>
    </location>
</feature>
<dbReference type="PANTHER" id="PTHR14030:SF4">
    <property type="entry name" value="BUB1 KINASE, ISOFORM A-RELATED"/>
    <property type="match status" value="1"/>
</dbReference>
<feature type="compositionally biased region" description="Basic and acidic residues" evidence="5">
    <location>
        <begin position="285"/>
        <end position="299"/>
    </location>
</feature>
<dbReference type="InterPro" id="IPR013212">
    <property type="entry name" value="Mad3/Bub1_I"/>
</dbReference>
<comment type="subcellular location">
    <subcellularLocation>
        <location evidence="1">Chromosome</location>
        <location evidence="1">Centromere</location>
        <location evidence="1">Kinetochore</location>
    </subcellularLocation>
</comment>
<dbReference type="PROSITE" id="PS00108">
    <property type="entry name" value="PROTEIN_KINASE_ST"/>
    <property type="match status" value="1"/>
</dbReference>
<dbReference type="GO" id="GO:0007094">
    <property type="term" value="P:mitotic spindle assembly checkpoint signaling"/>
    <property type="evidence" value="ECO:0007669"/>
    <property type="project" value="InterPro"/>
</dbReference>
<feature type="domain" description="Protein kinase" evidence="6">
    <location>
        <begin position="922"/>
        <end position="1247"/>
    </location>
</feature>
<dbReference type="InterPro" id="IPR008271">
    <property type="entry name" value="Ser/Thr_kinase_AS"/>
</dbReference>
<dbReference type="GO" id="GO:0051754">
    <property type="term" value="P:meiotic sister chromatid cohesion, centromeric"/>
    <property type="evidence" value="ECO:0007669"/>
    <property type="project" value="TreeGrafter"/>
</dbReference>
<dbReference type="GO" id="GO:0005524">
    <property type="term" value="F:ATP binding"/>
    <property type="evidence" value="ECO:0007669"/>
    <property type="project" value="InterPro"/>
</dbReference>
<feature type="compositionally biased region" description="Basic and acidic residues" evidence="5">
    <location>
        <begin position="800"/>
        <end position="809"/>
    </location>
</feature>
<proteinExistence type="predicted"/>
<evidence type="ECO:0000256" key="5">
    <source>
        <dbReference type="SAM" id="MobiDB-lite"/>
    </source>
</evidence>
<dbReference type="SUPFAM" id="SSF56112">
    <property type="entry name" value="Protein kinase-like (PK-like)"/>
    <property type="match status" value="1"/>
</dbReference>
<evidence type="ECO:0000256" key="2">
    <source>
        <dbReference type="ARBA" id="ARBA00022454"/>
    </source>
</evidence>
<dbReference type="PANTHER" id="PTHR14030">
    <property type="entry name" value="MITOTIC CHECKPOINT SERINE/THREONINE-PROTEIN KINASE BUB1"/>
    <property type="match status" value="1"/>
</dbReference>
<feature type="compositionally biased region" description="Polar residues" evidence="5">
    <location>
        <begin position="444"/>
        <end position="453"/>
    </location>
</feature>
<dbReference type="SMART" id="SM00220">
    <property type="entry name" value="S_TKc"/>
    <property type="match status" value="1"/>
</dbReference>
<dbReference type="PROSITE" id="PS50011">
    <property type="entry name" value="PROTEIN_KINASE_DOM"/>
    <property type="match status" value="1"/>
</dbReference>
<gene>
    <name evidence="8" type="ORF">K402DRAFT_461720</name>
</gene>
<dbReference type="CDD" id="cd13981">
    <property type="entry name" value="STKc_Bub1_BubR1"/>
    <property type="match status" value="1"/>
</dbReference>
<dbReference type="SMART" id="SM00777">
    <property type="entry name" value="Mad3_BUB1_I"/>
    <property type="match status" value="1"/>
</dbReference>
<dbReference type="FunFam" id="1.25.40.430:FF:000003">
    <property type="entry name" value="Checkpoint serine/threonine-protein kinase BUB1"/>
    <property type="match status" value="1"/>
</dbReference>
<feature type="region of interest" description="Disordered" evidence="5">
    <location>
        <begin position="230"/>
        <end position="314"/>
    </location>
</feature>
<evidence type="ECO:0008006" key="10">
    <source>
        <dbReference type="Google" id="ProtNLM"/>
    </source>
</evidence>
<feature type="compositionally biased region" description="Polar residues" evidence="5">
    <location>
        <begin position="513"/>
        <end position="523"/>
    </location>
</feature>
<dbReference type="InterPro" id="IPR015661">
    <property type="entry name" value="Bub1/Mad3"/>
</dbReference>
<sequence>MPPSPDLIDFDIIEGHKENIQSLPSGRSAKALATLYSPPLSSQQPSQNTDDSARQTFEKELLVIADSDDPLDVYDRYVKWTLDTYPSAQATPQSRLLPLLERATKEFLKSSHYKNDPRYLKIWLLYIKLFSDSPRETYAFLARHGVGDGLALFYEEFAAWLESAGRWKQAEEVFSLGVDREARPLERLLRKYGEFQHRSESRTHEADEPSSPALPTVRPALAAKMDPFSAASPRETEVDPQAGDRAAAARGGRSKQKLAIFSDGDGPTPPGSSEGPRGWDTIGSLEERKKENTREKKSWAGETLKGGGKKPNAGEKMMIFKDQSKSKFKRTVMSSAESNALANHPRTTDPRTGKISCHLVNLEAVYPNWETGDMTEEYCFEELMARRRGLLDKDWSQEDEEKPVPKQVEEAPKRPEVPRTMTQAIDAISPRRVSPRRESPQPVQPDTQEGVNSLSRNFGTKMQIHVDENNENDENAAPARKQTLEPSKAAKKARREERANRTRKIAVLEVQKETQTVQTNLASPTGPKIKRKKSAEPTMTVCTKEAMNEVYDIFNAPLPAAEEHTEAEESGDESEEDDDDDDYTSAGESTGTGRISGANSEYGEETGAGDFTEAKSMMGDETENRTNLSGGWTEFSVAEKLQDGDYDNVEKPDQTNQSSFDIYEDQEQPQSENVHEHEDLVTPTSPSMAEMALPPRYVPLPPEDYDAPIRPFRDHNQVAQNRLPFMTPIVEKTESSLGAATALAAAQKDYFTSKTPCRAVQNPKLSEFDEHEPWSSPFLDDVKENNIKNGNKVPQPALPRPDRNREPLGDLKVPLGPSQPAGINLPANFGKPKVITKGPIILDAQCNPVDEYIRETILSQIQPPLTSYEGYHEHLENRCGKSAEIRKFTKAVSKMSKNSADKTSTNLSLPPVLTFGGTDRVYTVKRELGKGAFAPVYLLESSSSASSEDTDESNQNTSVTTTRNSLEALKTEDPPSAWEFYILRQCATRLSHSSSSSRALASIITAHEMHLFADEGYLIESYRDTGTLLNLVNLARADGSAGGVLDESVVMFLAVEMLRTVEALHRNGIVHGDLKVDNVLVRLDGAGDSATSWNSQYSREGGNGWGERGVCLIDFGRGIDMRAFRPEVQFIADWKTTEADCAEMRELRPWTYQVDYHGLAGCVHTLLFGKYIETVAVVDNKSGGGDGEMGLGLGLGLGRGKQRQYKIKENFRRYWQTEIWTQLFDLLLNPLPKVEELGEEGGTLPVLKGLKGCRERMEEWLEANCERGVGLKGLLRRIEMQVGGRRK</sequence>
<evidence type="ECO:0000313" key="9">
    <source>
        <dbReference type="Proteomes" id="UP000800041"/>
    </source>
</evidence>
<feature type="compositionally biased region" description="Basic and acidic residues" evidence="5">
    <location>
        <begin position="394"/>
        <end position="417"/>
    </location>
</feature>
<evidence type="ECO:0000256" key="4">
    <source>
        <dbReference type="ARBA" id="ARBA00023328"/>
    </source>
</evidence>
<name>A0A6G1H6W7_9PEZI</name>
<evidence type="ECO:0000256" key="1">
    <source>
        <dbReference type="ARBA" id="ARBA00004629"/>
    </source>
</evidence>
<accession>A0A6G1H6W7</accession>
<feature type="region of interest" description="Disordered" evidence="5">
    <location>
        <begin position="469"/>
        <end position="537"/>
    </location>
</feature>
<dbReference type="InterPro" id="IPR000719">
    <property type="entry name" value="Prot_kinase_dom"/>
</dbReference>
<dbReference type="InterPro" id="IPR011009">
    <property type="entry name" value="Kinase-like_dom_sf"/>
</dbReference>
<dbReference type="GO" id="GO:0004672">
    <property type="term" value="F:protein kinase activity"/>
    <property type="evidence" value="ECO:0007669"/>
    <property type="project" value="InterPro"/>
</dbReference>
<feature type="region of interest" description="Disordered" evidence="5">
    <location>
        <begin position="768"/>
        <end position="810"/>
    </location>
</feature>
<dbReference type="GO" id="GO:0000776">
    <property type="term" value="C:kinetochore"/>
    <property type="evidence" value="ECO:0007669"/>
    <property type="project" value="UniProtKB-KW"/>
</dbReference>
<keyword evidence="4" id="KW-0137">Centromere</keyword>
<dbReference type="Pfam" id="PF00069">
    <property type="entry name" value="Pkinase"/>
    <property type="match status" value="1"/>
</dbReference>
<reference evidence="8" key="1">
    <citation type="journal article" date="2020" name="Stud. Mycol.">
        <title>101 Dothideomycetes genomes: a test case for predicting lifestyles and emergence of pathogens.</title>
        <authorList>
            <person name="Haridas S."/>
            <person name="Albert R."/>
            <person name="Binder M."/>
            <person name="Bloem J."/>
            <person name="Labutti K."/>
            <person name="Salamov A."/>
            <person name="Andreopoulos B."/>
            <person name="Baker S."/>
            <person name="Barry K."/>
            <person name="Bills G."/>
            <person name="Bluhm B."/>
            <person name="Cannon C."/>
            <person name="Castanera R."/>
            <person name="Culley D."/>
            <person name="Daum C."/>
            <person name="Ezra D."/>
            <person name="Gonzalez J."/>
            <person name="Henrissat B."/>
            <person name="Kuo A."/>
            <person name="Liang C."/>
            <person name="Lipzen A."/>
            <person name="Lutzoni F."/>
            <person name="Magnuson J."/>
            <person name="Mondo S."/>
            <person name="Nolan M."/>
            <person name="Ohm R."/>
            <person name="Pangilinan J."/>
            <person name="Park H.-J."/>
            <person name="Ramirez L."/>
            <person name="Alfaro M."/>
            <person name="Sun H."/>
            <person name="Tritt A."/>
            <person name="Yoshinaga Y."/>
            <person name="Zwiers L.-H."/>
            <person name="Turgeon B."/>
            <person name="Goodwin S."/>
            <person name="Spatafora J."/>
            <person name="Crous P."/>
            <person name="Grigoriev I."/>
        </authorList>
    </citation>
    <scope>NUCLEOTIDE SEQUENCE</scope>
    <source>
        <strain evidence="8">CBS 113979</strain>
    </source>
</reference>
<protein>
    <recommendedName>
        <fullName evidence="10">BUB protein kinase</fullName>
    </recommendedName>
</protein>
<evidence type="ECO:0000313" key="8">
    <source>
        <dbReference type="EMBL" id="KAF1988797.1"/>
    </source>
</evidence>
<evidence type="ECO:0000259" key="7">
    <source>
        <dbReference type="PROSITE" id="PS51489"/>
    </source>
</evidence>
<keyword evidence="3" id="KW-0995">Kinetochore</keyword>
<feature type="region of interest" description="Disordered" evidence="5">
    <location>
        <begin position="944"/>
        <end position="966"/>
    </location>
</feature>
<dbReference type="Gene3D" id="1.10.510.10">
    <property type="entry name" value="Transferase(Phosphotransferase) domain 1"/>
    <property type="match status" value="1"/>
</dbReference>